<dbReference type="EMBL" id="FQWQ01000001">
    <property type="protein sequence ID" value="SHG65580.1"/>
    <property type="molecule type" value="Genomic_DNA"/>
</dbReference>
<evidence type="ECO:0000313" key="4">
    <source>
        <dbReference type="EMBL" id="SHG65580.1"/>
    </source>
</evidence>
<evidence type="ECO:0000256" key="2">
    <source>
        <dbReference type="SAM" id="Phobius"/>
    </source>
</evidence>
<keyword evidence="1" id="KW-0175">Coiled coil</keyword>
<evidence type="ECO:0000313" key="5">
    <source>
        <dbReference type="Proteomes" id="UP000184212"/>
    </source>
</evidence>
<sequence>MAGLDFIRKNALTFSAILVLALITVNTGIIYYNDWVLKDTTQVKAETERATYLVGQVWNQVVRNMDVGMRGYAITKNESLLGPLRDGMRDNPIIFGELRTLTKKQGFQHPAAIDSMATGVEAFINSTKKMVDLIKIDSMNEFRAALAADPGRDAWFIYDRNARTINGFENTRSEAAQTAYEDANNRTLVVQTILNIIAFPSLLFLIVNIRRERKERKNLFSKLEENNRAFLFDPGTITEEIKENDVIDDSIRNFKTATHFINQVSNGNFSVTWDGFTPENEKLNTTNLAGELVLMRDKLKQIKAQDEIRNWTTEGLARFSEVLRKNQDNLEALSLDILTFLTKYLQAQQGCLFILQEDLEDESHMFLDMSACYAFDKRKYVAKKLEIGQGLVGQAFLEGTPVVLTDVPGGYTEITSGLGHKTPTCLLIVPMKANEKVEAVIELAGFQKFEKYQVEFLEKVGELTASTLGSVKNNEKMKAVLERFKVQTEQLKSQEEELRQNLEEMEATQEALQRAEKEKQA</sequence>
<dbReference type="AlphaFoldDB" id="A0A1M5LL13"/>
<reference evidence="4 5" key="1">
    <citation type="submission" date="2016-11" db="EMBL/GenBank/DDBJ databases">
        <authorList>
            <person name="Jaros S."/>
            <person name="Januszkiewicz K."/>
            <person name="Wedrychowicz H."/>
        </authorList>
    </citation>
    <scope>NUCLEOTIDE SEQUENCE [LARGE SCALE GENOMIC DNA]</scope>
    <source>
        <strain evidence="4 5">DSM 24574</strain>
    </source>
</reference>
<proteinExistence type="predicted"/>
<keyword evidence="2" id="KW-0812">Transmembrane</keyword>
<dbReference type="STRING" id="947013.SAMN04488109_1269"/>
<dbReference type="InterPro" id="IPR007891">
    <property type="entry name" value="CHASE3"/>
</dbReference>
<protein>
    <submittedName>
        <fullName evidence="4">Sensor domain CHASE3-containing protein</fullName>
    </submittedName>
</protein>
<dbReference type="InterPro" id="IPR029016">
    <property type="entry name" value="GAF-like_dom_sf"/>
</dbReference>
<dbReference type="Pfam" id="PF13185">
    <property type="entry name" value="GAF_2"/>
    <property type="match status" value="1"/>
</dbReference>
<dbReference type="Pfam" id="PF05227">
    <property type="entry name" value="CHASE3"/>
    <property type="match status" value="1"/>
</dbReference>
<dbReference type="Gene3D" id="3.30.450.40">
    <property type="match status" value="1"/>
</dbReference>
<dbReference type="RefSeq" id="WP_073132039.1">
    <property type="nucleotide sequence ID" value="NZ_FQWQ01000001.1"/>
</dbReference>
<keyword evidence="2" id="KW-1133">Transmembrane helix</keyword>
<keyword evidence="2" id="KW-0472">Membrane</keyword>
<organism evidence="4 5">
    <name type="scientific">Chryseolinea serpens</name>
    <dbReference type="NCBI Taxonomy" id="947013"/>
    <lineage>
        <taxon>Bacteria</taxon>
        <taxon>Pseudomonadati</taxon>
        <taxon>Bacteroidota</taxon>
        <taxon>Cytophagia</taxon>
        <taxon>Cytophagales</taxon>
        <taxon>Fulvivirgaceae</taxon>
        <taxon>Chryseolinea</taxon>
    </lineage>
</organism>
<dbReference type="SMART" id="SM00065">
    <property type="entry name" value="GAF"/>
    <property type="match status" value="1"/>
</dbReference>
<feature type="transmembrane region" description="Helical" evidence="2">
    <location>
        <begin position="12"/>
        <end position="32"/>
    </location>
</feature>
<keyword evidence="5" id="KW-1185">Reference proteome</keyword>
<dbReference type="InterPro" id="IPR003018">
    <property type="entry name" value="GAF"/>
</dbReference>
<dbReference type="Proteomes" id="UP000184212">
    <property type="component" value="Unassembled WGS sequence"/>
</dbReference>
<accession>A0A1M5LL13</accession>
<evidence type="ECO:0000259" key="3">
    <source>
        <dbReference type="SMART" id="SM00065"/>
    </source>
</evidence>
<feature type="transmembrane region" description="Helical" evidence="2">
    <location>
        <begin position="188"/>
        <end position="207"/>
    </location>
</feature>
<feature type="domain" description="GAF" evidence="3">
    <location>
        <begin position="329"/>
        <end position="478"/>
    </location>
</feature>
<dbReference type="SUPFAM" id="SSF55781">
    <property type="entry name" value="GAF domain-like"/>
    <property type="match status" value="1"/>
</dbReference>
<gene>
    <name evidence="4" type="ORF">SAMN04488109_1269</name>
</gene>
<evidence type="ECO:0000256" key="1">
    <source>
        <dbReference type="SAM" id="Coils"/>
    </source>
</evidence>
<feature type="coiled-coil region" evidence="1">
    <location>
        <begin position="474"/>
        <end position="518"/>
    </location>
</feature>
<name>A0A1M5LL13_9BACT</name>
<dbReference type="OrthoDB" id="1109395at2"/>